<dbReference type="KEGG" id="egu:105044258"/>
<dbReference type="InterPro" id="IPR046848">
    <property type="entry name" value="E_motif"/>
</dbReference>
<accession>A0A6I9RAV4</accession>
<dbReference type="GeneID" id="105044258"/>
<dbReference type="Pfam" id="PF20431">
    <property type="entry name" value="E_motif"/>
    <property type="match status" value="1"/>
</dbReference>
<dbReference type="InParanoid" id="A0A6I9RAV4"/>
<evidence type="ECO:0000256" key="3">
    <source>
        <dbReference type="PROSITE-ProRule" id="PRU00708"/>
    </source>
</evidence>
<dbReference type="PROSITE" id="PS51375">
    <property type="entry name" value="PPR"/>
    <property type="match status" value="4"/>
</dbReference>
<evidence type="ECO:0000313" key="5">
    <source>
        <dbReference type="RefSeq" id="XP_010920381.1"/>
    </source>
</evidence>
<comment type="similarity">
    <text evidence="1">Belongs to the PPR family. PCMP-H subfamily.</text>
</comment>
<evidence type="ECO:0000256" key="1">
    <source>
        <dbReference type="ARBA" id="ARBA00006643"/>
    </source>
</evidence>
<dbReference type="Gene3D" id="1.25.40.10">
    <property type="entry name" value="Tetratricopeptide repeat domain"/>
    <property type="match status" value="4"/>
</dbReference>
<dbReference type="Pfam" id="PF13041">
    <property type="entry name" value="PPR_2"/>
    <property type="match status" value="2"/>
</dbReference>
<dbReference type="FunFam" id="1.25.40.10:FF:000348">
    <property type="entry name" value="Pentatricopeptide repeat-containing protein chloroplastic"/>
    <property type="match status" value="1"/>
</dbReference>
<dbReference type="RefSeq" id="XP_010920381.1">
    <property type="nucleotide sequence ID" value="XM_010922079.3"/>
</dbReference>
<organism evidence="4 5">
    <name type="scientific">Elaeis guineensis var. tenera</name>
    <name type="common">Oil palm</name>
    <dbReference type="NCBI Taxonomy" id="51953"/>
    <lineage>
        <taxon>Eukaryota</taxon>
        <taxon>Viridiplantae</taxon>
        <taxon>Streptophyta</taxon>
        <taxon>Embryophyta</taxon>
        <taxon>Tracheophyta</taxon>
        <taxon>Spermatophyta</taxon>
        <taxon>Magnoliopsida</taxon>
        <taxon>Liliopsida</taxon>
        <taxon>Arecaceae</taxon>
        <taxon>Arecoideae</taxon>
        <taxon>Cocoseae</taxon>
        <taxon>Elaeidinae</taxon>
        <taxon>Elaeis</taxon>
    </lineage>
</organism>
<keyword evidence="4" id="KW-1185">Reference proteome</keyword>
<dbReference type="NCBIfam" id="TIGR00756">
    <property type="entry name" value="PPR"/>
    <property type="match status" value="5"/>
</dbReference>
<keyword evidence="2" id="KW-0677">Repeat</keyword>
<dbReference type="PANTHER" id="PTHR47926:SF452">
    <property type="entry name" value="PENTATRICOPEPTIDE REPEAT-CONTAINING PROTEIN"/>
    <property type="match status" value="1"/>
</dbReference>
<evidence type="ECO:0000313" key="4">
    <source>
        <dbReference type="Proteomes" id="UP000504607"/>
    </source>
</evidence>
<reference evidence="5" key="1">
    <citation type="submission" date="2025-08" db="UniProtKB">
        <authorList>
            <consortium name="RefSeq"/>
        </authorList>
    </citation>
    <scope>IDENTIFICATION</scope>
</reference>
<dbReference type="InterPro" id="IPR011990">
    <property type="entry name" value="TPR-like_helical_dom_sf"/>
</dbReference>
<dbReference type="InterPro" id="IPR046960">
    <property type="entry name" value="PPR_At4g14850-like_plant"/>
</dbReference>
<feature type="repeat" description="PPR" evidence="3">
    <location>
        <begin position="264"/>
        <end position="298"/>
    </location>
</feature>
<dbReference type="PANTHER" id="PTHR47926">
    <property type="entry name" value="PENTATRICOPEPTIDE REPEAT-CONTAINING PROTEIN"/>
    <property type="match status" value="1"/>
</dbReference>
<dbReference type="FunFam" id="1.25.40.10:FF:000690">
    <property type="entry name" value="Pentatricopeptide repeat-containing protein"/>
    <property type="match status" value="1"/>
</dbReference>
<feature type="repeat" description="PPR" evidence="3">
    <location>
        <begin position="365"/>
        <end position="399"/>
    </location>
</feature>
<evidence type="ECO:0000256" key="2">
    <source>
        <dbReference type="ARBA" id="ARBA00022737"/>
    </source>
</evidence>
<dbReference type="InterPro" id="IPR002885">
    <property type="entry name" value="PPR_rpt"/>
</dbReference>
<dbReference type="Pfam" id="PF01535">
    <property type="entry name" value="PPR"/>
    <property type="match status" value="6"/>
</dbReference>
<feature type="repeat" description="PPR" evidence="3">
    <location>
        <begin position="70"/>
        <end position="104"/>
    </location>
</feature>
<name>A0A6I9RAV4_ELAGV</name>
<sequence length="584" mass="65438">MSAFFWRRIYQLSRDCNSISHLKQLLTQIIQSHASNHASSLAALISFSATSPHGDLRLASLLFAHLPNPNSFAYNSMIQGLVNGRLPDHAFLLYIRMNRESLASDNFTFPFLLKACSLLSAVSTGKAIHARILRLGFSIDPYIQSGLVRMYSEFDEVETARHLFDGIPDRDVVLWNSMIGGYVKCGNLESARVLFEEMPAKNVGTYNALIGGYVKFGCMDDASILFEDMPERDIVSWNTMVGAHARSGSVAVARGLFSRAPKKNVATWSAIISGFAQSSRFVDALDMFKYMLVEGPRPEQSILVSVLSCCAHLGALEQGIWIHGYIDRQGIEVDDLLGSSLIDMYSKCGMLQGAISVFDKLEKREACSWTSMIHGLAIHGHAHEALEAFEEMERFKIKPNAITFIAILSACSHAGMVVKGRELFYQMHQVYGLIPMIEHYTCMVDLLSRGNYIKEARELIKSMPMKPDVFVWGALLGGLRIHGQQGLIYEQELGREIVKLEPRDSGAYMLVSNIYASIDQWDDAVRMRGMMERFGIKKNPGCSLIEVEGEVHEFLASGRLSTKSEQAYEMLDRIYKVMEMDNLR</sequence>
<dbReference type="OrthoDB" id="185373at2759"/>
<dbReference type="AlphaFoldDB" id="A0A6I9RAV4"/>
<dbReference type="GO" id="GO:0003729">
    <property type="term" value="F:mRNA binding"/>
    <property type="evidence" value="ECO:0007669"/>
    <property type="project" value="UniProtKB-ARBA"/>
</dbReference>
<dbReference type="FunFam" id="1.25.40.10:FF:000344">
    <property type="entry name" value="Pentatricopeptide repeat-containing protein"/>
    <property type="match status" value="1"/>
</dbReference>
<dbReference type="GO" id="GO:0009451">
    <property type="term" value="P:RNA modification"/>
    <property type="evidence" value="ECO:0007669"/>
    <property type="project" value="InterPro"/>
</dbReference>
<dbReference type="Proteomes" id="UP000504607">
    <property type="component" value="Chromosome 4"/>
</dbReference>
<proteinExistence type="inferred from homology"/>
<protein>
    <submittedName>
        <fullName evidence="5">Pentatricopeptide repeat-containing protein At3g29230-like</fullName>
    </submittedName>
</protein>
<feature type="repeat" description="PPR" evidence="3">
    <location>
        <begin position="171"/>
        <end position="205"/>
    </location>
</feature>
<gene>
    <name evidence="5" type="primary">LOC105044258</name>
</gene>